<proteinExistence type="predicted"/>
<comment type="caution">
    <text evidence="2">The sequence shown here is derived from an EMBL/GenBank/DDBJ whole genome shotgun (WGS) entry which is preliminary data.</text>
</comment>
<dbReference type="EMBL" id="BSOH01000021">
    <property type="protein sequence ID" value="GLR18466.1"/>
    <property type="molecule type" value="Genomic_DNA"/>
</dbReference>
<keyword evidence="3" id="KW-1185">Reference proteome</keyword>
<dbReference type="Gene3D" id="2.60.40.10">
    <property type="entry name" value="Immunoglobulins"/>
    <property type="match status" value="3"/>
</dbReference>
<dbReference type="Proteomes" id="UP001156666">
    <property type="component" value="Unassembled WGS sequence"/>
</dbReference>
<name>A0AA37SPQ4_9BACT</name>
<dbReference type="AlphaFoldDB" id="A0AA37SPQ4"/>
<accession>A0AA37SPQ4</accession>
<evidence type="ECO:0000259" key="1">
    <source>
        <dbReference type="PROSITE" id="PS50853"/>
    </source>
</evidence>
<dbReference type="InterPro" id="IPR036116">
    <property type="entry name" value="FN3_sf"/>
</dbReference>
<dbReference type="InterPro" id="IPR003961">
    <property type="entry name" value="FN3_dom"/>
</dbReference>
<evidence type="ECO:0000313" key="3">
    <source>
        <dbReference type="Proteomes" id="UP001156666"/>
    </source>
</evidence>
<evidence type="ECO:0000313" key="2">
    <source>
        <dbReference type="EMBL" id="GLR18466.1"/>
    </source>
</evidence>
<organism evidence="2 3">
    <name type="scientific">Portibacter lacus</name>
    <dbReference type="NCBI Taxonomy" id="1099794"/>
    <lineage>
        <taxon>Bacteria</taxon>
        <taxon>Pseudomonadati</taxon>
        <taxon>Bacteroidota</taxon>
        <taxon>Saprospiria</taxon>
        <taxon>Saprospirales</taxon>
        <taxon>Haliscomenobacteraceae</taxon>
        <taxon>Portibacter</taxon>
    </lineage>
</organism>
<sequence length="668" mass="77301">MKIIICALYIIISCTTGTSQGISLYQKIKGDSLFVRWECESPHVWYDSNQSGYRIKISNTSSVVLVDTIIENKTQAFANFPDSSVEKMIYYLNDRERLPENMRIRWLDPSQSSELQMDSISEEIVYSQISQKRKFLEISGVMAVFKLDITQNLLVEIKPNNAHGESNSLEQLIKPSKISEQTFPNISSKWKNKRVELSWSTKGTKKNFLFYNLYFSDDGDNWEKVDSLYTNFYKETDDEELLTINPVKQLPHNDSIYYFKIHGVDFFGDESEDFSLVKGSGSKGIQVSPYWKKVKQLRTNEAEMKWEIPDEYASEVEEFRIYVAENYDGPYFADTIGIQPFVRELTREIPFKSAYFRVVAVDQNEEEFSSFPQLVIGVDTVAPAVPTNLSYTIDTTGRIDINWDPNDEEDFIGYKLFYSFDTTVDMTLAHNSYLVTPDFTDTLSLRSTNREVFYKAISVDKRNNRSDFSEILVVIRPDILPPVEPVFISAEPGPGFASLTWYKSVSDDVKEQRLFRRKMKEETSWELLELWDYNIDTTYIDSGLVAFEKYAYTITVIDSSGNESDPSRPVVVMPRPDYRGFDIGNWDIALDGNQVKITHGYQPSDFEKIFVYLKIEDGELLSIGELNFRELIFIDDGIQKDKNYNYAIKVMFKEGIETPLSEFKVVRR</sequence>
<dbReference type="RefSeq" id="WP_235295237.1">
    <property type="nucleotide sequence ID" value="NZ_BSOH01000021.1"/>
</dbReference>
<dbReference type="SUPFAM" id="SSF49265">
    <property type="entry name" value="Fibronectin type III"/>
    <property type="match status" value="1"/>
</dbReference>
<dbReference type="PROSITE" id="PS50853">
    <property type="entry name" value="FN3"/>
    <property type="match status" value="1"/>
</dbReference>
<gene>
    <name evidence="2" type="ORF">GCM10007940_30820</name>
</gene>
<reference evidence="2" key="2">
    <citation type="submission" date="2023-01" db="EMBL/GenBank/DDBJ databases">
        <title>Draft genome sequence of Portibacter lacus strain NBRC 108769.</title>
        <authorList>
            <person name="Sun Q."/>
            <person name="Mori K."/>
        </authorList>
    </citation>
    <scope>NUCLEOTIDE SEQUENCE</scope>
    <source>
        <strain evidence="2">NBRC 108769</strain>
    </source>
</reference>
<dbReference type="InterPro" id="IPR013783">
    <property type="entry name" value="Ig-like_fold"/>
</dbReference>
<protein>
    <recommendedName>
        <fullName evidence="1">Fibronectin type-III domain-containing protein</fullName>
    </recommendedName>
</protein>
<feature type="domain" description="Fibronectin type-III" evidence="1">
    <location>
        <begin position="481"/>
        <end position="577"/>
    </location>
</feature>
<reference evidence="2" key="1">
    <citation type="journal article" date="2014" name="Int. J. Syst. Evol. Microbiol.">
        <title>Complete genome sequence of Corynebacterium casei LMG S-19264T (=DSM 44701T), isolated from a smear-ripened cheese.</title>
        <authorList>
            <consortium name="US DOE Joint Genome Institute (JGI-PGF)"/>
            <person name="Walter F."/>
            <person name="Albersmeier A."/>
            <person name="Kalinowski J."/>
            <person name="Ruckert C."/>
        </authorList>
    </citation>
    <scope>NUCLEOTIDE SEQUENCE</scope>
    <source>
        <strain evidence="2">NBRC 108769</strain>
    </source>
</reference>